<accession>A0A835MNC8</accession>
<proteinExistence type="predicted"/>
<comment type="caution">
    <text evidence="1">The sequence shown here is derived from an EMBL/GenBank/DDBJ whole genome shotgun (WGS) entry which is preliminary data.</text>
</comment>
<protein>
    <submittedName>
        <fullName evidence="1">Uncharacterized protein</fullName>
    </submittedName>
</protein>
<sequence length="463" mass="52271">MANTERKKPGEEERKIQVLTVLRNGAILKNIFVTIEKASPTSSEPIRTQWPLKENLLKRKAHWKWQEKDVGSLYFDVICDSIAKKEISSAALVVDESLDSLFYDANEDIDSSFRNDHKSPGYFSFQQELPETESKGSSMIRESNVKFFSTRTPLSTASPWDIPGLRVEVNEVDAVKVGGSARLQAALACPPDDENLLATESKPAEVKMYQDENLMATEREYVERKAHSKWQEKMMKNIRCEIIDVGSLYCDEICESVARKEISSAALVLDESMDSLFYDANEHILRPTTVQEPSKITFIPYKQPEEEMIASPDKENQRPLKFLQQTKLAMPASKNQVKFKQDMVLEDCKAEGVPLQSLLVNFSGNSFSVPNDTTRNGIFVNCSQIMRKVTNLFFHVQSNLAEDGKRWTVVADTASLVGKESRKSLQLLQGLKGTHLVITKMGTVCSLCTVDFGWLFALLLLLY</sequence>
<evidence type="ECO:0000313" key="2">
    <source>
        <dbReference type="Proteomes" id="UP000657918"/>
    </source>
</evidence>
<dbReference type="OrthoDB" id="444265at2759"/>
<dbReference type="GO" id="GO:0031965">
    <property type="term" value="C:nuclear membrane"/>
    <property type="evidence" value="ECO:0007669"/>
    <property type="project" value="TreeGrafter"/>
</dbReference>
<dbReference type="PANTHER" id="PTHR22593">
    <property type="entry name" value="TRANSMEMBRANE PROTEIN 18"/>
    <property type="match status" value="1"/>
</dbReference>
<gene>
    <name evidence="1" type="ORF">SADUNF_Sadunf17G0079100</name>
</gene>
<keyword evidence="2" id="KW-1185">Reference proteome</keyword>
<name>A0A835MNC8_9ROSI</name>
<reference evidence="1 2" key="1">
    <citation type="submission" date="2020-10" db="EMBL/GenBank/DDBJ databases">
        <title>Plant Genome Project.</title>
        <authorList>
            <person name="Zhang R.-G."/>
        </authorList>
    </citation>
    <scope>NUCLEOTIDE SEQUENCE [LARGE SCALE GENOMIC DNA]</scope>
    <source>
        <strain evidence="1">FAFU-HL-1</strain>
        <tissue evidence="1">Leaf</tissue>
    </source>
</reference>
<evidence type="ECO:0000313" key="1">
    <source>
        <dbReference type="EMBL" id="KAF9663698.1"/>
    </source>
</evidence>
<dbReference type="AlphaFoldDB" id="A0A835MNC8"/>
<dbReference type="Proteomes" id="UP000657918">
    <property type="component" value="Unassembled WGS sequence"/>
</dbReference>
<organism evidence="1 2">
    <name type="scientific">Salix dunnii</name>
    <dbReference type="NCBI Taxonomy" id="1413687"/>
    <lineage>
        <taxon>Eukaryota</taxon>
        <taxon>Viridiplantae</taxon>
        <taxon>Streptophyta</taxon>
        <taxon>Embryophyta</taxon>
        <taxon>Tracheophyta</taxon>
        <taxon>Spermatophyta</taxon>
        <taxon>Magnoliopsida</taxon>
        <taxon>eudicotyledons</taxon>
        <taxon>Gunneridae</taxon>
        <taxon>Pentapetalae</taxon>
        <taxon>rosids</taxon>
        <taxon>fabids</taxon>
        <taxon>Malpighiales</taxon>
        <taxon>Salicaceae</taxon>
        <taxon>Saliceae</taxon>
        <taxon>Salix</taxon>
    </lineage>
</organism>
<dbReference type="PANTHER" id="PTHR22593:SF8">
    <property type="entry name" value="FHA DOMAIN-CONTAINING PROTEIN PS1"/>
    <property type="match status" value="1"/>
</dbReference>
<dbReference type="EMBL" id="JADGMS010000017">
    <property type="protein sequence ID" value="KAF9663698.1"/>
    <property type="molecule type" value="Genomic_DNA"/>
</dbReference>